<keyword evidence="2" id="KW-1133">Transmembrane helix</keyword>
<keyword evidence="2" id="KW-0812">Transmembrane</keyword>
<reference evidence="4" key="1">
    <citation type="submission" date="2022-12" db="EMBL/GenBank/DDBJ databases">
        <authorList>
            <person name="Petersen C."/>
        </authorList>
    </citation>
    <scope>NUCLEOTIDE SEQUENCE</scope>
    <source>
        <strain evidence="4">IBT 17660</strain>
    </source>
</reference>
<name>A0A9W9WVP9_9EURO</name>
<dbReference type="EMBL" id="JAPWDO010000003">
    <property type="protein sequence ID" value="KAJ5477598.1"/>
    <property type="molecule type" value="Genomic_DNA"/>
</dbReference>
<dbReference type="Proteomes" id="UP001147760">
    <property type="component" value="Unassembled WGS sequence"/>
</dbReference>
<organism evidence="4 5">
    <name type="scientific">Penicillium desertorum</name>
    <dbReference type="NCBI Taxonomy" id="1303715"/>
    <lineage>
        <taxon>Eukaryota</taxon>
        <taxon>Fungi</taxon>
        <taxon>Dikarya</taxon>
        <taxon>Ascomycota</taxon>
        <taxon>Pezizomycotina</taxon>
        <taxon>Eurotiomycetes</taxon>
        <taxon>Eurotiomycetidae</taxon>
        <taxon>Eurotiales</taxon>
        <taxon>Aspergillaceae</taxon>
        <taxon>Penicillium</taxon>
    </lineage>
</organism>
<dbReference type="PANTHER" id="PTHR40622">
    <property type="match status" value="1"/>
</dbReference>
<reference evidence="4" key="2">
    <citation type="journal article" date="2023" name="IMA Fungus">
        <title>Comparative genomic study of the Penicillium genus elucidates a diverse pangenome and 15 lateral gene transfer events.</title>
        <authorList>
            <person name="Petersen C."/>
            <person name="Sorensen T."/>
            <person name="Nielsen M.R."/>
            <person name="Sondergaard T.E."/>
            <person name="Sorensen J.L."/>
            <person name="Fitzpatrick D.A."/>
            <person name="Frisvad J.C."/>
            <person name="Nielsen K.L."/>
        </authorList>
    </citation>
    <scope>NUCLEOTIDE SEQUENCE</scope>
    <source>
        <strain evidence="4">IBT 17660</strain>
    </source>
</reference>
<evidence type="ECO:0000256" key="3">
    <source>
        <dbReference type="SAM" id="SignalP"/>
    </source>
</evidence>
<keyword evidence="3" id="KW-0732">Signal</keyword>
<keyword evidence="2" id="KW-0472">Membrane</keyword>
<gene>
    <name evidence="4" type="ORF">N7530_003107</name>
</gene>
<proteinExistence type="predicted"/>
<feature type="chain" id="PRO_5040992958" evidence="3">
    <location>
        <begin position="16"/>
        <end position="337"/>
    </location>
</feature>
<sequence>MLLWTILCLGAVASSIPNSHKLRLPFVPSSHNLEDGVRSRLSISLSIQNGTLYANEHQVYPPSDIMQLHAPLYECANQINPSDKTVDLSYTLETQTLPTDERESTADMIRIRIEWFDLQGNLVSPDAVAVDLLAFQNGKYEMTRIRVEPARGSDQEDRGSQKSQTWVMNYWRTQFGSIFDKPETKSKTKSKTMAPTRDSVPVTESPAQNRAIKVISSKATADSGSETRFFSFWATPAYLHHHAEHRRPHHNGHHKNSFMRIIRPIILPALLGTAAGLVACLVGFFIGELLMSLGVRLGWQKILGDRSRIISVEEGTVSEKTPMVPHVYVTDTAESNA</sequence>
<feature type="transmembrane region" description="Helical" evidence="2">
    <location>
        <begin position="265"/>
        <end position="291"/>
    </location>
</feature>
<evidence type="ECO:0000256" key="2">
    <source>
        <dbReference type="SAM" id="Phobius"/>
    </source>
</evidence>
<dbReference type="PANTHER" id="PTHR40622:SF1">
    <property type="match status" value="1"/>
</dbReference>
<feature type="signal peptide" evidence="3">
    <location>
        <begin position="1"/>
        <end position="15"/>
    </location>
</feature>
<dbReference type="AlphaFoldDB" id="A0A9W9WVP9"/>
<protein>
    <submittedName>
        <fullName evidence="4">Uncharacterized protein</fullName>
    </submittedName>
</protein>
<evidence type="ECO:0000313" key="5">
    <source>
        <dbReference type="Proteomes" id="UP001147760"/>
    </source>
</evidence>
<dbReference type="OrthoDB" id="4367799at2759"/>
<feature type="region of interest" description="Disordered" evidence="1">
    <location>
        <begin position="181"/>
        <end position="205"/>
    </location>
</feature>
<comment type="caution">
    <text evidence="4">The sequence shown here is derived from an EMBL/GenBank/DDBJ whole genome shotgun (WGS) entry which is preliminary data.</text>
</comment>
<evidence type="ECO:0000313" key="4">
    <source>
        <dbReference type="EMBL" id="KAJ5477598.1"/>
    </source>
</evidence>
<keyword evidence="5" id="KW-1185">Reference proteome</keyword>
<accession>A0A9W9WVP9</accession>
<evidence type="ECO:0000256" key="1">
    <source>
        <dbReference type="SAM" id="MobiDB-lite"/>
    </source>
</evidence>